<keyword evidence="4" id="KW-0677">Repeat</keyword>
<evidence type="ECO:0000256" key="4">
    <source>
        <dbReference type="ARBA" id="ARBA00022737"/>
    </source>
</evidence>
<dbReference type="PROSITE" id="PS51110">
    <property type="entry name" value="SAP_A"/>
    <property type="match status" value="1"/>
</dbReference>
<feature type="domain" description="Saposin B-type" evidence="7">
    <location>
        <begin position="918"/>
        <end position="999"/>
    </location>
</feature>
<keyword evidence="3" id="KW-0732">Signal</keyword>
<dbReference type="GO" id="GO:0006665">
    <property type="term" value="P:sphingolipid metabolic process"/>
    <property type="evidence" value="ECO:0007669"/>
    <property type="project" value="InterPro"/>
</dbReference>
<dbReference type="InterPro" id="IPR011001">
    <property type="entry name" value="Saposin-like"/>
</dbReference>
<evidence type="ECO:0000256" key="3">
    <source>
        <dbReference type="ARBA" id="ARBA00022729"/>
    </source>
</evidence>
<sequence>MGGNMPNIQLYENNLNNGQPSTCTCTCGDMFYGPQIACVNPQTCVEYCLQMYSGRCTLVNTYGCCGSSCQYFQVQSLQTRYCTCNCADQQFVNPTDTCISSQACLIQCRVKYPQVCMTITTQACCGQDCQSYSQAVADACSCQCQGNTYYPSPKCSNPEECINTCMTTYGTCIIGQTQGCCGASCSSYVPTCTCNCDQNFTTITSVPCQNSQTCLETCISSYGACTQDNTQACCGVDCLNSFQSCSCLCSTNQYIPLGISCGSPQQCVQACLQRVAQCNIANTQGCCGSNCLSYIPTCRCQCGIGIYYTTSTCISAEHCANTCISQFGYVCTPTNTLGCCNGTLCTRQNRFLGVSKASTLRLSYVTILSSIDIQQRKVSTMKLIFLLSTIWLITTTTWAYSNDCAKGPEYWCRDISTAEECGAMRHCQQNVWREKENTKNSMTKSETAHMLCNVLVQATTELLTDGSIDVNSIKQYLRNDCTKLPDQNNIIHQCQMAVDLYLSDILRHIQSGTKAEKICPIIQGHDSQSVFIPTPKPIGLTPNQTCVLCEFIVYMIQTFAAANSTAQELTKILENICQIMPDVLKNECKSFVDTYGFDIIVLILRDVDSNKTCALIKLCPKPTNVAFLIKPNANTCGLCDYVSTYLSAGYPIENVCTAFSTNNYIKQQCEVLVHLYKPNYCSQLPICYEDVVIQPIEQSIETTINSVPCSLCQYVISYVDTVIQNNKTEAAIEAALEKVCSILPGALKDKCVQFVDTYGPVLLQLIEKYGTPDKVCNALKLCHNGTNSLQPVTDSFDQSLEINKQPVKVSSKLNSVINSLECSLCKYVVGYIDTVIQNNKSEAAIEAALEKVCGVLPGQIKDKCIEFVETYGPLVVQFIEKYGTSDKVCKALKLCQDGTQVATSISHHIDKPVKRIEDSVECTLCKYVLSFVNVLLENNATVKEIEKALEVVCVILPAEYHKQCKTFVDTYAPVLVELIVELDDPNTVCQWLTLCGKSNNKFIQIPAKKTKKLKSLPCNLCQYVVNYLDAIIQANSTETKFEEALDHACKVLPSTKLQSECKLLVHLYGPELIKFFVQFGDPKTVCQAIGLCDK</sequence>
<dbReference type="GO" id="GO:0005764">
    <property type="term" value="C:lysosome"/>
    <property type="evidence" value="ECO:0007669"/>
    <property type="project" value="InterPro"/>
</dbReference>
<dbReference type="OrthoDB" id="69496at2759"/>
<evidence type="ECO:0000313" key="10">
    <source>
        <dbReference type="Proteomes" id="UP000663882"/>
    </source>
</evidence>
<protein>
    <submittedName>
        <fullName evidence="9">Uncharacterized protein</fullName>
    </submittedName>
</protein>
<dbReference type="AlphaFoldDB" id="A0A815B3N2"/>
<dbReference type="Gene3D" id="1.10.225.10">
    <property type="entry name" value="Saposin-like"/>
    <property type="match status" value="6"/>
</dbReference>
<dbReference type="InterPro" id="IPR008138">
    <property type="entry name" value="SapB_2"/>
</dbReference>
<name>A0A815B3N2_9BILA</name>
<accession>A0A815B3N2</accession>
<dbReference type="FunFam" id="1.10.225.10:FF:000002">
    <property type="entry name" value="prosaposin isoform X2"/>
    <property type="match status" value="4"/>
</dbReference>
<feature type="domain" description="Saposin B-type" evidence="7">
    <location>
        <begin position="705"/>
        <end position="786"/>
    </location>
</feature>
<feature type="domain" description="Saposin A-type" evidence="8">
    <location>
        <begin position="397"/>
        <end position="437"/>
    </location>
</feature>
<evidence type="ECO:0000259" key="8">
    <source>
        <dbReference type="PROSITE" id="PS51110"/>
    </source>
</evidence>
<organism evidence="9 10">
    <name type="scientific">Rotaria sordida</name>
    <dbReference type="NCBI Taxonomy" id="392033"/>
    <lineage>
        <taxon>Eukaryota</taxon>
        <taxon>Metazoa</taxon>
        <taxon>Spiralia</taxon>
        <taxon>Gnathifera</taxon>
        <taxon>Rotifera</taxon>
        <taxon>Eurotatoria</taxon>
        <taxon>Bdelloidea</taxon>
        <taxon>Philodinida</taxon>
        <taxon>Philodinidae</taxon>
        <taxon>Rotaria</taxon>
    </lineage>
</organism>
<dbReference type="Pfam" id="PF02199">
    <property type="entry name" value="SapA"/>
    <property type="match status" value="1"/>
</dbReference>
<dbReference type="InterPro" id="IPR051428">
    <property type="entry name" value="Sphingo_Act-Surfact_Prot"/>
</dbReference>
<dbReference type="InterPro" id="IPR007856">
    <property type="entry name" value="SapB_1"/>
</dbReference>
<keyword evidence="5" id="KW-1015">Disulfide bond</keyword>
<comment type="subcellular location">
    <subcellularLocation>
        <location evidence="1">Secreted</location>
    </subcellularLocation>
</comment>
<feature type="domain" description="Saposin B-type" evidence="7">
    <location>
        <begin position="542"/>
        <end position="623"/>
    </location>
</feature>
<proteinExistence type="predicted"/>
<dbReference type="Proteomes" id="UP000663882">
    <property type="component" value="Unassembled WGS sequence"/>
</dbReference>
<dbReference type="GO" id="GO:0016020">
    <property type="term" value="C:membrane"/>
    <property type="evidence" value="ECO:0007669"/>
    <property type="project" value="GOC"/>
</dbReference>
<dbReference type="Pfam" id="PF05184">
    <property type="entry name" value="SapB_1"/>
    <property type="match status" value="5"/>
</dbReference>
<evidence type="ECO:0000256" key="2">
    <source>
        <dbReference type="ARBA" id="ARBA00022525"/>
    </source>
</evidence>
<evidence type="ECO:0000256" key="5">
    <source>
        <dbReference type="ARBA" id="ARBA00023157"/>
    </source>
</evidence>
<evidence type="ECO:0000256" key="6">
    <source>
        <dbReference type="ARBA" id="ARBA00023180"/>
    </source>
</evidence>
<reference evidence="9" key="1">
    <citation type="submission" date="2021-02" db="EMBL/GenBank/DDBJ databases">
        <authorList>
            <person name="Nowell W R."/>
        </authorList>
    </citation>
    <scope>NUCLEOTIDE SEQUENCE</scope>
</reference>
<evidence type="ECO:0000313" key="9">
    <source>
        <dbReference type="EMBL" id="CAF1264903.1"/>
    </source>
</evidence>
<keyword evidence="6" id="KW-0325">Glycoprotein</keyword>
<dbReference type="InterPro" id="IPR008139">
    <property type="entry name" value="SaposinB_dom"/>
</dbReference>
<dbReference type="PRINTS" id="PR01797">
    <property type="entry name" value="SAPOSIN"/>
</dbReference>
<dbReference type="PANTHER" id="PTHR11480">
    <property type="entry name" value="SAPOSIN-RELATED"/>
    <property type="match status" value="1"/>
</dbReference>
<gene>
    <name evidence="9" type="ORF">RFH988_LOCUS27878</name>
</gene>
<dbReference type="SMART" id="SM00162">
    <property type="entry name" value="SAPA"/>
    <property type="match status" value="1"/>
</dbReference>
<dbReference type="SMART" id="SM00741">
    <property type="entry name" value="SapB"/>
    <property type="match status" value="6"/>
</dbReference>
<dbReference type="InterPro" id="IPR003119">
    <property type="entry name" value="SAP_A"/>
</dbReference>
<dbReference type="GO" id="GO:0005576">
    <property type="term" value="C:extracellular region"/>
    <property type="evidence" value="ECO:0007669"/>
    <property type="project" value="UniProtKB-SubCell"/>
</dbReference>
<dbReference type="SUPFAM" id="SSF47862">
    <property type="entry name" value="Saposin"/>
    <property type="match status" value="7"/>
</dbReference>
<feature type="domain" description="Saposin B-type" evidence="7">
    <location>
        <begin position="818"/>
        <end position="899"/>
    </location>
</feature>
<dbReference type="Pfam" id="PF03489">
    <property type="entry name" value="SapB_2"/>
    <property type="match status" value="5"/>
</dbReference>
<comment type="caution">
    <text evidence="9">The sequence shown here is derived from an EMBL/GenBank/DDBJ whole genome shotgun (WGS) entry which is preliminary data.</text>
</comment>
<dbReference type="PANTHER" id="PTHR11480:SF3">
    <property type="entry name" value="BCDNA.GH08312"/>
    <property type="match status" value="1"/>
</dbReference>
<evidence type="ECO:0000256" key="1">
    <source>
        <dbReference type="ARBA" id="ARBA00004613"/>
    </source>
</evidence>
<dbReference type="InterPro" id="IPR008373">
    <property type="entry name" value="Saposin"/>
</dbReference>
<feature type="domain" description="Saposin B-type" evidence="7">
    <location>
        <begin position="445"/>
        <end position="529"/>
    </location>
</feature>
<dbReference type="PROSITE" id="PS50015">
    <property type="entry name" value="SAP_B"/>
    <property type="match status" value="6"/>
</dbReference>
<evidence type="ECO:0000259" key="7">
    <source>
        <dbReference type="PROSITE" id="PS50015"/>
    </source>
</evidence>
<dbReference type="EMBL" id="CAJNOO010002405">
    <property type="protein sequence ID" value="CAF1264903.1"/>
    <property type="molecule type" value="Genomic_DNA"/>
</dbReference>
<feature type="domain" description="Saposin B-type" evidence="7">
    <location>
        <begin position="1014"/>
        <end position="1094"/>
    </location>
</feature>
<keyword evidence="2" id="KW-0964">Secreted</keyword>